<keyword evidence="1" id="KW-0472">Membrane</keyword>
<accession>A0A5B0EL54</accession>
<proteinExistence type="predicted"/>
<gene>
    <name evidence="3" type="ORF">FQ154_05220</name>
</gene>
<comment type="caution">
    <text evidence="3">The sequence shown here is derived from an EMBL/GenBank/DDBJ whole genome shotgun (WGS) entry which is preliminary data.</text>
</comment>
<name>A0A5B0EL54_9MICC</name>
<evidence type="ECO:0000313" key="4">
    <source>
        <dbReference type="Proteomes" id="UP000323856"/>
    </source>
</evidence>
<dbReference type="InterPro" id="IPR005530">
    <property type="entry name" value="SPW"/>
</dbReference>
<dbReference type="EMBL" id="VOBL01000004">
    <property type="protein sequence ID" value="KAA0978631.1"/>
    <property type="molecule type" value="Genomic_DNA"/>
</dbReference>
<protein>
    <recommendedName>
        <fullName evidence="2">SPW repeat-containing integral membrane domain-containing protein</fullName>
    </recommendedName>
</protein>
<feature type="transmembrane region" description="Helical" evidence="1">
    <location>
        <begin position="86"/>
        <end position="105"/>
    </location>
</feature>
<feature type="transmembrane region" description="Helical" evidence="1">
    <location>
        <begin position="60"/>
        <end position="80"/>
    </location>
</feature>
<reference evidence="3 4" key="1">
    <citation type="submission" date="2019-07" db="EMBL/GenBank/DDBJ databases">
        <title>Analysis of the biochemical properties, biological activity and biotechnological potential of siderophores and biosurfactants produced by Antarctic psychrotolerant bacteria.</title>
        <authorList>
            <person name="Styczynski M."/>
            <person name="Krucon T."/>
            <person name="Decewicz P."/>
            <person name="Dziewit L."/>
        </authorList>
    </citation>
    <scope>NUCLEOTIDE SEQUENCE [LARGE SCALE GENOMIC DNA]</scope>
    <source>
        <strain evidence="3 4">ANT_H27</strain>
    </source>
</reference>
<dbReference type="OrthoDB" id="32521at2"/>
<dbReference type="Pfam" id="PF03779">
    <property type="entry name" value="SPW"/>
    <property type="match status" value="1"/>
</dbReference>
<dbReference type="RefSeq" id="WP_007270158.1">
    <property type="nucleotide sequence ID" value="NZ_JBITUG010000022.1"/>
</dbReference>
<evidence type="ECO:0000313" key="3">
    <source>
        <dbReference type="EMBL" id="KAA0978631.1"/>
    </source>
</evidence>
<dbReference type="AlphaFoldDB" id="A0A5B0EL54"/>
<keyword evidence="1" id="KW-0812">Transmembrane</keyword>
<evidence type="ECO:0000256" key="1">
    <source>
        <dbReference type="SAM" id="Phobius"/>
    </source>
</evidence>
<keyword evidence="1" id="KW-1133">Transmembrane helix</keyword>
<feature type="domain" description="SPW repeat-containing integral membrane" evidence="2">
    <location>
        <begin position="7"/>
        <end position="101"/>
    </location>
</feature>
<dbReference type="Proteomes" id="UP000323856">
    <property type="component" value="Unassembled WGS sequence"/>
</dbReference>
<organism evidence="3 4">
    <name type="scientific">Paeniglutamicibacter gangotriensis</name>
    <dbReference type="NCBI Taxonomy" id="254787"/>
    <lineage>
        <taxon>Bacteria</taxon>
        <taxon>Bacillati</taxon>
        <taxon>Actinomycetota</taxon>
        <taxon>Actinomycetes</taxon>
        <taxon>Micrococcales</taxon>
        <taxon>Micrococcaceae</taxon>
        <taxon>Paeniglutamicibacter</taxon>
    </lineage>
</organism>
<evidence type="ECO:0000259" key="2">
    <source>
        <dbReference type="Pfam" id="PF03779"/>
    </source>
</evidence>
<feature type="transmembrane region" description="Helical" evidence="1">
    <location>
        <begin position="33"/>
        <end position="53"/>
    </location>
</feature>
<feature type="transmembrane region" description="Helical" evidence="1">
    <location>
        <begin position="7"/>
        <end position="27"/>
    </location>
</feature>
<sequence length="121" mass="12854">MKRWTAWQNWVAVAAGVYTLLAMSWTTAVGSSMAYMLTGGIVLIVVGVINLAVPGMPLAEWVQVVVSLLVIAAPWFGSFASGTPDVALNTWIPGVVALIASVMAIQPAMKVYHEHHPVGSH</sequence>